<evidence type="ECO:0000313" key="2">
    <source>
        <dbReference type="Proteomes" id="UP000005268"/>
    </source>
</evidence>
<evidence type="ECO:0000313" key="1">
    <source>
        <dbReference type="EMBL" id="AFK71085.1"/>
    </source>
</evidence>
<proteinExistence type="predicted"/>
<accession>I3V014</accession>
<dbReference type="Proteomes" id="UP000005268">
    <property type="component" value="Chromosome"/>
</dbReference>
<organism evidence="1 2">
    <name type="scientific">Pseudomonas putida ND6</name>
    <dbReference type="NCBI Taxonomy" id="231023"/>
    <lineage>
        <taxon>Bacteria</taxon>
        <taxon>Pseudomonadati</taxon>
        <taxon>Pseudomonadota</taxon>
        <taxon>Gammaproteobacteria</taxon>
        <taxon>Pseudomonadales</taxon>
        <taxon>Pseudomonadaceae</taxon>
        <taxon>Pseudomonas</taxon>
    </lineage>
</organism>
<sequence length="73" mass="8486">MCFLIHNNRRTDSFERCPSFITQTIVLAKNLSDLTALAVYDCARQPRRGLWKTTMDLPSSYSLTRFIQKDLTD</sequence>
<protein>
    <submittedName>
        <fullName evidence="1">Uncharacterized protein</fullName>
    </submittedName>
</protein>
<dbReference type="EMBL" id="CP003588">
    <property type="protein sequence ID" value="AFK71085.1"/>
    <property type="molecule type" value="Genomic_DNA"/>
</dbReference>
<dbReference type="AlphaFoldDB" id="I3V014"/>
<dbReference type="HOGENOM" id="CLU_2702028_0_0_6"/>
<name>I3V014_PSEPU</name>
<reference evidence="1 2" key="1">
    <citation type="journal article" date="2012" name="J. Bacteriol.">
        <title>Complete Genome Sequence of the Naphthalene-Degrading Pseudomonas putida Strain ND6.</title>
        <authorList>
            <person name="Li S."/>
            <person name="Zhao H."/>
            <person name="Li Y."/>
            <person name="Niu S."/>
            <person name="Cai B."/>
        </authorList>
    </citation>
    <scope>NUCLEOTIDE SEQUENCE [LARGE SCALE GENOMIC DNA]</scope>
    <source>
        <strain evidence="1 2">ND6</strain>
    </source>
</reference>
<dbReference type="KEGG" id="ppi:YSA_07965"/>
<gene>
    <name evidence="1" type="ORF">YSA_07965</name>
</gene>